<dbReference type="PANTHER" id="PTHR28348:SF1">
    <property type="entry name" value="UPF0193 PROTEIN EVG1"/>
    <property type="match status" value="1"/>
</dbReference>
<proteinExistence type="predicted"/>
<dbReference type="InterPro" id="IPR007914">
    <property type="entry name" value="UPF0193"/>
</dbReference>
<reference evidence="1" key="2">
    <citation type="submission" date="2011-02" db="EMBL/GenBank/DDBJ databases">
        <authorList>
            <person name="MacLean D."/>
        </authorList>
    </citation>
    <scope>NUCLEOTIDE SEQUENCE</scope>
</reference>
<dbReference type="PANTHER" id="PTHR28348">
    <property type="entry name" value="UPF0193 PROTEIN EVG1"/>
    <property type="match status" value="1"/>
</dbReference>
<sequence>MPDKHDALQTPPSEAWKAFGNDTEAGRLLRKLYCGNQKPKIAYPKIHTMKTPTSSAFIPAGGTLSDSRTHALSSKTSQRAVKVPTCKQLIESPEHPLDCIGNRRKPYHEIEKEILHTRRQLESYRYPVAGTKHDKETLQHVFAYSKGSILPDQMLPGADLMDRDQRHQYSLLHPVSQSRLMELETLYDAVVVDIDSKRHFVTEMMKLGNLPRVAAVEQEMEIGLSELNHLHHLIQREKSTKKN</sequence>
<protein>
    <submittedName>
        <fullName evidence="1">Uncharacterized protein AlNc14C164G7854</fullName>
    </submittedName>
</protein>
<gene>
    <name evidence="1" type="primary">AlNc14C164G7854</name>
    <name evidence="1" type="ORF">ALNC14_088520</name>
</gene>
<dbReference type="AlphaFoldDB" id="F0WN22"/>
<organism evidence="1">
    <name type="scientific">Albugo laibachii Nc14</name>
    <dbReference type="NCBI Taxonomy" id="890382"/>
    <lineage>
        <taxon>Eukaryota</taxon>
        <taxon>Sar</taxon>
        <taxon>Stramenopiles</taxon>
        <taxon>Oomycota</taxon>
        <taxon>Peronosporomycetes</taxon>
        <taxon>Albuginales</taxon>
        <taxon>Albuginaceae</taxon>
        <taxon>Albugo</taxon>
    </lineage>
</organism>
<dbReference type="HOGENOM" id="CLU_073477_0_0_1"/>
<reference evidence="1" key="1">
    <citation type="journal article" date="2011" name="PLoS Biol.">
        <title>Gene gain and loss during evolution of obligate parasitism in the white rust pathogen of Arabidopsis thaliana.</title>
        <authorList>
            <person name="Kemen E."/>
            <person name="Gardiner A."/>
            <person name="Schultz-Larsen T."/>
            <person name="Kemen A.C."/>
            <person name="Balmuth A.L."/>
            <person name="Robert-Seilaniantz A."/>
            <person name="Bailey K."/>
            <person name="Holub E."/>
            <person name="Studholme D.J."/>
            <person name="Maclean D."/>
            <person name="Jones J.D."/>
        </authorList>
    </citation>
    <scope>NUCLEOTIDE SEQUENCE</scope>
</reference>
<dbReference type="EMBL" id="FR824209">
    <property type="protein sequence ID" value="CCA22709.1"/>
    <property type="molecule type" value="Genomic_DNA"/>
</dbReference>
<accession>F0WN22</accession>
<evidence type="ECO:0000313" key="1">
    <source>
        <dbReference type="EMBL" id="CCA22709.1"/>
    </source>
</evidence>
<name>F0WN22_9STRA</name>